<accession>A0A411PGL5</accession>
<dbReference type="Gene3D" id="3.90.1530.10">
    <property type="entry name" value="Conserved hypothetical protein from pyrococcus furiosus pfu- 392566-001, ParB domain"/>
    <property type="match status" value="1"/>
</dbReference>
<dbReference type="EMBL" id="CP036200">
    <property type="protein sequence ID" value="QBF82638.1"/>
    <property type="molecule type" value="Genomic_DNA"/>
</dbReference>
<evidence type="ECO:0000313" key="3">
    <source>
        <dbReference type="Proteomes" id="UP000291106"/>
    </source>
</evidence>
<dbReference type="KEGG" id="smai:EXU30_08000"/>
<sequence>MYKKLAELIDCLKQHQGALTLHERCFIYNLLSDAAYELIQISHPVLNVKLVPQERVIDNDYNPNKVASPEYRLLSKSIKTDGLTMPVVVGGHDAESQNYYIVDGYHRSKLIKSDSIINESLNGLIPVSILDSTLDQRMASSVRHNVARGVHQVDLTANLIVKLKAMNWLDEDIASELGMDKDEVLRMQQTTGLAEAFKDHTFSKAWE</sequence>
<dbReference type="AlphaFoldDB" id="A0A411PGL5"/>
<keyword evidence="3" id="KW-1185">Reference proteome</keyword>
<name>A0A411PGL5_9GAMM</name>
<dbReference type="OrthoDB" id="4536617at2"/>
<protein>
    <submittedName>
        <fullName evidence="2">Chromosome partitioning protein ParB</fullName>
    </submittedName>
</protein>
<evidence type="ECO:0000313" key="2">
    <source>
        <dbReference type="EMBL" id="QBF82638.1"/>
    </source>
</evidence>
<dbReference type="Pfam" id="PF02195">
    <property type="entry name" value="ParB_N"/>
    <property type="match status" value="1"/>
</dbReference>
<proteinExistence type="predicted"/>
<gene>
    <name evidence="2" type="ORF">EXU30_08000</name>
</gene>
<feature type="domain" description="ParB-like N-terminal" evidence="1">
    <location>
        <begin position="48"/>
        <end position="111"/>
    </location>
</feature>
<reference evidence="2 3" key="1">
    <citation type="submission" date="2019-02" db="EMBL/GenBank/DDBJ databases">
        <title>Shewanella sp. D4-2 isolated from Dokdo Island.</title>
        <authorList>
            <person name="Baek K."/>
        </authorList>
    </citation>
    <scope>NUCLEOTIDE SEQUENCE [LARGE SCALE GENOMIC DNA]</scope>
    <source>
        <strain evidence="2 3">D4-2</strain>
    </source>
</reference>
<organism evidence="2 3">
    <name type="scientific">Shewanella maritima</name>
    <dbReference type="NCBI Taxonomy" id="2520507"/>
    <lineage>
        <taxon>Bacteria</taxon>
        <taxon>Pseudomonadati</taxon>
        <taxon>Pseudomonadota</taxon>
        <taxon>Gammaproteobacteria</taxon>
        <taxon>Alteromonadales</taxon>
        <taxon>Shewanellaceae</taxon>
        <taxon>Shewanella</taxon>
    </lineage>
</organism>
<dbReference type="SUPFAM" id="SSF110849">
    <property type="entry name" value="ParB/Sulfiredoxin"/>
    <property type="match status" value="1"/>
</dbReference>
<dbReference type="Proteomes" id="UP000291106">
    <property type="component" value="Chromosome"/>
</dbReference>
<evidence type="ECO:0000259" key="1">
    <source>
        <dbReference type="Pfam" id="PF02195"/>
    </source>
</evidence>
<dbReference type="CDD" id="cd16397">
    <property type="entry name" value="IbrB_like"/>
    <property type="match status" value="1"/>
</dbReference>
<dbReference type="InterPro" id="IPR036086">
    <property type="entry name" value="ParB/Sulfiredoxin_sf"/>
</dbReference>
<dbReference type="InterPro" id="IPR003115">
    <property type="entry name" value="ParB_N"/>
</dbReference>
<dbReference type="RefSeq" id="WP_130598965.1">
    <property type="nucleotide sequence ID" value="NZ_CP036200.1"/>
</dbReference>